<dbReference type="Pfam" id="PF00534">
    <property type="entry name" value="Glycos_transf_1"/>
    <property type="match status" value="1"/>
</dbReference>
<name>A0ABY6ZAL4_9BACL</name>
<dbReference type="PANTHER" id="PTHR45947">
    <property type="entry name" value="SULFOQUINOVOSYL TRANSFERASE SQD2"/>
    <property type="match status" value="1"/>
</dbReference>
<evidence type="ECO:0000259" key="2">
    <source>
        <dbReference type="Pfam" id="PF00534"/>
    </source>
</evidence>
<dbReference type="InterPro" id="IPR001296">
    <property type="entry name" value="Glyco_trans_1"/>
</dbReference>
<dbReference type="PANTHER" id="PTHR45947:SF13">
    <property type="entry name" value="TRANSFERASE"/>
    <property type="match status" value="1"/>
</dbReference>
<evidence type="ECO:0000313" key="5">
    <source>
        <dbReference type="Proteomes" id="UP001164761"/>
    </source>
</evidence>
<gene>
    <name evidence="4" type="ORF">NZD89_16005</name>
</gene>
<dbReference type="CDD" id="cd03801">
    <property type="entry name" value="GT4_PimA-like"/>
    <property type="match status" value="1"/>
</dbReference>
<reference evidence="4" key="1">
    <citation type="submission" date="2022-08" db="EMBL/GenBank/DDBJ databases">
        <title>Alicyclobacillus fastidiosus DSM 17978, complete genome.</title>
        <authorList>
            <person name="Wang Q."/>
            <person name="Cai R."/>
            <person name="Wang Z."/>
        </authorList>
    </citation>
    <scope>NUCLEOTIDE SEQUENCE</scope>
    <source>
        <strain evidence="4">DSM 17978</strain>
    </source>
</reference>
<evidence type="ECO:0000256" key="1">
    <source>
        <dbReference type="SAM" id="Coils"/>
    </source>
</evidence>
<keyword evidence="5" id="KW-1185">Reference proteome</keyword>
<dbReference type="Gene3D" id="3.40.50.2000">
    <property type="entry name" value="Glycogen Phosphorylase B"/>
    <property type="match status" value="2"/>
</dbReference>
<feature type="coiled-coil region" evidence="1">
    <location>
        <begin position="360"/>
        <end position="394"/>
    </location>
</feature>
<protein>
    <submittedName>
        <fullName evidence="4">Glycosyltransferase family 4 protein</fullName>
    </submittedName>
</protein>
<dbReference type="Proteomes" id="UP001164761">
    <property type="component" value="Chromosome"/>
</dbReference>
<dbReference type="EMBL" id="CP104067">
    <property type="protein sequence ID" value="WAH39901.1"/>
    <property type="molecule type" value="Genomic_DNA"/>
</dbReference>
<keyword evidence="1" id="KW-0175">Coiled coil</keyword>
<accession>A0ABY6ZAL4</accession>
<dbReference type="InterPro" id="IPR028098">
    <property type="entry name" value="Glyco_trans_4-like_N"/>
</dbReference>
<feature type="domain" description="Glycosyl transferase family 1" evidence="2">
    <location>
        <begin position="226"/>
        <end position="379"/>
    </location>
</feature>
<evidence type="ECO:0000259" key="3">
    <source>
        <dbReference type="Pfam" id="PF13439"/>
    </source>
</evidence>
<feature type="domain" description="Glycosyltransferase subfamily 4-like N-terminal" evidence="3">
    <location>
        <begin position="14"/>
        <end position="217"/>
    </location>
</feature>
<dbReference type="InterPro" id="IPR050194">
    <property type="entry name" value="Glycosyltransferase_grp1"/>
</dbReference>
<dbReference type="SUPFAM" id="SSF53756">
    <property type="entry name" value="UDP-Glycosyltransferase/glycogen phosphorylase"/>
    <property type="match status" value="1"/>
</dbReference>
<sequence length="433" mass="49074">MRIAWIGPMPNETGGATGVATQLLLELANYDIEIDCFFPGSPSALPASLTDLSNVHFYFQASSWEWDRWYSRNGLMCFITGQIANYRSEDRLAKRLLALHEERPYDLVYQFSHIELSILRKFIKQLPPIILHPSVHAAGELRWHRRESAISRQTESWIRRMGARLMLTMRTAIQQRHIRYPQHVISISKNFRDELAFDYSVPEEKMTVIPNPIDTGRFVPKTSIREHKGDRLVFLFVSRIAVRKGVEMMVELSHRLEDISEQIQIQIIGDKSLWSDYTALLRGLNPNVAVFVGKVQGAGTNMVERYHSAHALIQPSHYEPFGLTVGEALACGLPVITSDKVGAAEEVSPDCCRVFAMGNLDELERAVRALVQDLQNLTRQRQIGQLAREEAERLFDCSVVARDLVACFQQIAGRATTYPSAHTQSQARMKIGG</sequence>
<proteinExistence type="predicted"/>
<organism evidence="4 5">
    <name type="scientific">Alicyclobacillus fastidiosus</name>
    <dbReference type="NCBI Taxonomy" id="392011"/>
    <lineage>
        <taxon>Bacteria</taxon>
        <taxon>Bacillati</taxon>
        <taxon>Bacillota</taxon>
        <taxon>Bacilli</taxon>
        <taxon>Bacillales</taxon>
        <taxon>Alicyclobacillaceae</taxon>
        <taxon>Alicyclobacillus</taxon>
    </lineage>
</organism>
<dbReference type="RefSeq" id="WP_268003799.1">
    <property type="nucleotide sequence ID" value="NZ_CP104067.1"/>
</dbReference>
<evidence type="ECO:0000313" key="4">
    <source>
        <dbReference type="EMBL" id="WAH39901.1"/>
    </source>
</evidence>
<dbReference type="Pfam" id="PF13439">
    <property type="entry name" value="Glyco_transf_4"/>
    <property type="match status" value="1"/>
</dbReference>